<feature type="domain" description="6-Cys" evidence="10">
    <location>
        <begin position="516"/>
        <end position="660"/>
    </location>
</feature>
<evidence type="ECO:0000256" key="6">
    <source>
        <dbReference type="ARBA" id="ARBA00023157"/>
    </source>
</evidence>
<evidence type="ECO:0000256" key="9">
    <source>
        <dbReference type="SAM" id="Phobius"/>
    </source>
</evidence>
<keyword evidence="9" id="KW-0812">Transmembrane</keyword>
<organism evidence="11 12">
    <name type="scientific">Theileria annulata</name>
    <dbReference type="NCBI Taxonomy" id="5874"/>
    <lineage>
        <taxon>Eukaryota</taxon>
        <taxon>Sar</taxon>
        <taxon>Alveolata</taxon>
        <taxon>Apicomplexa</taxon>
        <taxon>Aconoidasida</taxon>
        <taxon>Piroplasmida</taxon>
        <taxon>Theileriidae</taxon>
        <taxon>Theileria</taxon>
    </lineage>
</organism>
<keyword evidence="4" id="KW-0732">Signal</keyword>
<keyword evidence="12" id="KW-1185">Reference proteome</keyword>
<dbReference type="EMBL" id="CR940348">
    <property type="protein sequence ID" value="CAI74354.1"/>
    <property type="molecule type" value="Genomic_DNA"/>
</dbReference>
<evidence type="ECO:0000256" key="8">
    <source>
        <dbReference type="SAM" id="MobiDB-lite"/>
    </source>
</evidence>
<keyword evidence="3" id="KW-1003">Cell membrane</keyword>
<keyword evidence="9" id="KW-1133">Transmembrane helix</keyword>
<protein>
    <recommendedName>
        <fullName evidence="10">6-Cys domain-containing protein</fullName>
    </recommendedName>
</protein>
<dbReference type="Pfam" id="PF07422">
    <property type="entry name" value="s48_45"/>
    <property type="match status" value="1"/>
</dbReference>
<evidence type="ECO:0000256" key="4">
    <source>
        <dbReference type="ARBA" id="ARBA00022729"/>
    </source>
</evidence>
<evidence type="ECO:0000256" key="7">
    <source>
        <dbReference type="ARBA" id="ARBA00023180"/>
    </source>
</evidence>
<dbReference type="InterPro" id="IPR038160">
    <property type="entry name" value="6_CYS_dom_sf"/>
</dbReference>
<dbReference type="eggNOG" id="ENOG502T3D0">
    <property type="taxonomic scope" value="Eukaryota"/>
</dbReference>
<evidence type="ECO:0000256" key="1">
    <source>
        <dbReference type="ARBA" id="ARBA00004236"/>
    </source>
</evidence>
<evidence type="ECO:0000256" key="5">
    <source>
        <dbReference type="ARBA" id="ARBA00023136"/>
    </source>
</evidence>
<dbReference type="SMART" id="SM00970">
    <property type="entry name" value="s48_45"/>
    <property type="match status" value="2"/>
</dbReference>
<dbReference type="GO" id="GO:0005886">
    <property type="term" value="C:plasma membrane"/>
    <property type="evidence" value="ECO:0007669"/>
    <property type="project" value="UniProtKB-SubCell"/>
</dbReference>
<dbReference type="AlphaFoldDB" id="Q4UEY5"/>
<dbReference type="RefSeq" id="XP_952086.1">
    <property type="nucleotide sequence ID" value="XM_946993.1"/>
</dbReference>
<dbReference type="OMA" id="LNFACVY"/>
<accession>Q4UEY5</accession>
<dbReference type="GO" id="GO:0009986">
    <property type="term" value="C:cell surface"/>
    <property type="evidence" value="ECO:0007669"/>
    <property type="project" value="UniProtKB-SubCell"/>
</dbReference>
<dbReference type="InterPro" id="IPR010884">
    <property type="entry name" value="6_CYS_dom"/>
</dbReference>
<keyword evidence="5 9" id="KW-0472">Membrane</keyword>
<dbReference type="VEuPathDB" id="PiroplasmaDB:TA14250"/>
<comment type="subcellular location">
    <subcellularLocation>
        <location evidence="1">Cell membrane</location>
    </subcellularLocation>
    <subcellularLocation>
        <location evidence="2">Cell surface</location>
    </subcellularLocation>
</comment>
<evidence type="ECO:0000259" key="10">
    <source>
        <dbReference type="PROSITE" id="PS51701"/>
    </source>
</evidence>
<feature type="transmembrane region" description="Helical" evidence="9">
    <location>
        <begin position="6"/>
        <end position="26"/>
    </location>
</feature>
<evidence type="ECO:0000256" key="3">
    <source>
        <dbReference type="ARBA" id="ARBA00022475"/>
    </source>
</evidence>
<name>Q4UEY5_THEAN</name>
<evidence type="ECO:0000313" key="12">
    <source>
        <dbReference type="Proteomes" id="UP000001950"/>
    </source>
</evidence>
<evidence type="ECO:0000256" key="2">
    <source>
        <dbReference type="ARBA" id="ARBA00004241"/>
    </source>
</evidence>
<dbReference type="KEGG" id="tan:TA14250"/>
<feature type="region of interest" description="Disordered" evidence="8">
    <location>
        <begin position="659"/>
        <end position="695"/>
    </location>
</feature>
<sequence>MQLLKSTLFIYFIIYSGSFCSAKFGLDFLARKMNSAVDLAMNYAIMNETLSFKEAADFTADGESFMSYTLEPGSAIKFYCGTSQTIDSRQILMYPQDLKTNSLAPMSKSGINHSIKRVVRNFDLFRSDSTLIYALAEFLGGGYMIQYPADSVIVSNNPDFSLNFACVYDPNAPYTDNEPDELNGGEEKKDLLYRWVEVKFKNVYPMSYGCGSKGYPLFSNLSPGYGLDFLSETFLQPGSNCEIEPKPGMVIGIYCAVGETFNDELCFRDASGNIFFDQNYKHSGGLHLHLYRVPDSGYDSDVNFLCECKGKNGETRAQVRVRKYSTMNCDLTKIFSNYKPGKKITLQACRRDLRPGESLKLTVPANFSKFNYMNASYSSLLEPIEVRFYAYRQKLDDYQVCFVTVLAHIYSTELLSYLSSYLSYPSVLAVRKVKLRDLIVGNGLDIEKSVVPGGVQYIFKYKKDSILILTSETVSFEYFWTLFYKNPRERDVISYLNMNEKVVAVVSIGLFPTDPYTYGCGTRNDIFRKELLDFRSELINNKPASICRVDGKNSPIGFYCPKPFLLEPRDCFKSVLVSTDEGEKSVDLVKVDKHARHFTTKNLVVLDTYSNGGHVGPAQNEGGANYEDDNEYVNASEIMCKCVDEEGNLVASITVQLDKPVEAEKEGAEEDGGIPEPQENSGVEEDTGIPETTIY</sequence>
<dbReference type="OrthoDB" id="361225at2759"/>
<keyword evidence="6" id="KW-1015">Disulfide bond</keyword>
<reference evidence="11 12" key="1">
    <citation type="journal article" date="2005" name="Science">
        <title>Genome of the host-cell transforming parasite Theileria annulata compared with T. parva.</title>
        <authorList>
            <person name="Pain A."/>
            <person name="Renauld H."/>
            <person name="Berriman M."/>
            <person name="Murphy L."/>
            <person name="Yeats C.A."/>
            <person name="Weir W."/>
            <person name="Kerhornou A."/>
            <person name="Aslett M."/>
            <person name="Bishop R."/>
            <person name="Bouchier C."/>
            <person name="Cochet M."/>
            <person name="Coulson R.M.R."/>
            <person name="Cronin A."/>
            <person name="de Villiers E.P."/>
            <person name="Fraser A."/>
            <person name="Fosker N."/>
            <person name="Gardner M."/>
            <person name="Goble A."/>
            <person name="Griffiths-Jones S."/>
            <person name="Harris D.E."/>
            <person name="Katzer F."/>
            <person name="Larke N."/>
            <person name="Lord A."/>
            <person name="Maser P."/>
            <person name="McKellar S."/>
            <person name="Mooney P."/>
            <person name="Morton F."/>
            <person name="Nene V."/>
            <person name="O'Neil S."/>
            <person name="Price C."/>
            <person name="Quail M.A."/>
            <person name="Rabbinowitsch E."/>
            <person name="Rawlings N.D."/>
            <person name="Rutter S."/>
            <person name="Saunders D."/>
            <person name="Seeger K."/>
            <person name="Shah T."/>
            <person name="Squares R."/>
            <person name="Squares S."/>
            <person name="Tivey A."/>
            <person name="Walker A.R."/>
            <person name="Woodward J."/>
            <person name="Dobbelaere D.A.E."/>
            <person name="Langsley G."/>
            <person name="Rajandream M.A."/>
            <person name="McKeever D."/>
            <person name="Shiels B."/>
            <person name="Tait A."/>
            <person name="Barrell B.G."/>
            <person name="Hall N."/>
        </authorList>
    </citation>
    <scope>NUCLEOTIDE SEQUENCE [LARGE SCALE GENOMIC DNA]</scope>
    <source>
        <strain evidence="12">Ankara</strain>
    </source>
</reference>
<dbReference type="InParanoid" id="Q4UEY5"/>
<dbReference type="PROSITE" id="PS51701">
    <property type="entry name" value="6_CYS"/>
    <property type="match status" value="1"/>
</dbReference>
<proteinExistence type="predicted"/>
<dbReference type="Proteomes" id="UP000001950">
    <property type="component" value="Chromosome 2"/>
</dbReference>
<keyword evidence="7" id="KW-0325">Glycoprotein</keyword>
<dbReference type="Gene3D" id="2.60.40.2860">
    <property type="match status" value="2"/>
</dbReference>
<gene>
    <name evidence="11" type="ORF">TA14250</name>
</gene>
<evidence type="ECO:0000313" key="11">
    <source>
        <dbReference type="EMBL" id="CAI74354.1"/>
    </source>
</evidence>
<dbReference type="GeneID" id="3862102"/>